<organism evidence="1">
    <name type="scientific">virus sp. ctEQ64</name>
    <dbReference type="NCBI Taxonomy" id="2825809"/>
    <lineage>
        <taxon>Viruses</taxon>
    </lineage>
</organism>
<sequence>MTDELTHDERFIIDQLKAKKDSLSVVNAPGRLMNNRRRVDRLRAEQSISFDEFIELLVKLVEKALYEDQVKMSPDEGATINDRDKPINNPYIFFKIISGKTINSIKPRLMENTIRRAPGHPEYRPDNKYPVKENIEEEGVEVYRHAFEYILQFDIFASSYATANKVLKDFEELMYDYTGYVKSRGVNELLYDQRLTDESNVQYREKYSVRSVRYILRIDKIFVVTRKLIERLLNLDK</sequence>
<accession>A0A8S5RLA0</accession>
<proteinExistence type="predicted"/>
<protein>
    <submittedName>
        <fullName evidence="1">Uncharacterized protein</fullName>
    </submittedName>
</protein>
<dbReference type="EMBL" id="BK059112">
    <property type="protein sequence ID" value="DAE31890.1"/>
    <property type="molecule type" value="Genomic_DNA"/>
</dbReference>
<reference evidence="1" key="1">
    <citation type="journal article" date="2021" name="Proc. Natl. Acad. Sci. U.S.A.">
        <title>A Catalog of Tens of Thousands of Viruses from Human Metagenomes Reveals Hidden Associations with Chronic Diseases.</title>
        <authorList>
            <person name="Tisza M.J."/>
            <person name="Buck C.B."/>
        </authorList>
    </citation>
    <scope>NUCLEOTIDE SEQUENCE</scope>
    <source>
        <strain evidence="1">CtEQ64</strain>
    </source>
</reference>
<name>A0A8S5RLA0_9VIRU</name>
<evidence type="ECO:0000313" key="1">
    <source>
        <dbReference type="EMBL" id="DAE31890.1"/>
    </source>
</evidence>